<dbReference type="EMBL" id="KM236248">
    <property type="protein sequence ID" value="AIW03731.1"/>
    <property type="molecule type" value="Genomic_DNA"/>
</dbReference>
<dbReference type="RefSeq" id="YP_009152845.1">
    <property type="nucleotide sequence ID" value="NC_027394.1"/>
</dbReference>
<sequence>MKKLINGEHLTIDEAWSKHKGLCWKYVRCNMERAKRMSYTKADLIQTAAMAFTQAYNGFDENAGVKFSTYAVPVIFGVMDNAFSRNNAGLHYSEPVKSLAYRYLKDKNKEDREKSQLDDIMNTLHIDYSRAYDVFQFIHNELLYSMDFPVTNENTTGTGEMLDTNHWDIIGKEADYSSIFINELKSHCTELENQVIDLIFIGVERRDMPEILGVKPTNIFSRVQRIKRRIREKGLLHDGQTPAITK</sequence>
<dbReference type="Proteomes" id="UP000030209">
    <property type="component" value="Segment"/>
</dbReference>
<dbReference type="Gene3D" id="1.10.1740.10">
    <property type="match status" value="1"/>
</dbReference>
<evidence type="ECO:0000313" key="1">
    <source>
        <dbReference type="EMBL" id="AIW03731.1"/>
    </source>
</evidence>
<gene>
    <name evidence="1" type="ORF">CPT_Pookie46</name>
</gene>
<accession>A0A0A0RT43</accession>
<protein>
    <submittedName>
        <fullName evidence="1">RNA polymerase sigma factor</fullName>
    </submittedName>
</protein>
<name>A0A0A0RT43_9CAUD</name>
<dbReference type="GO" id="GO:0006352">
    <property type="term" value="P:DNA-templated transcription initiation"/>
    <property type="evidence" value="ECO:0007669"/>
    <property type="project" value="InterPro"/>
</dbReference>
<dbReference type="GO" id="GO:0003700">
    <property type="term" value="F:DNA-binding transcription factor activity"/>
    <property type="evidence" value="ECO:0007669"/>
    <property type="project" value="InterPro"/>
</dbReference>
<dbReference type="InterPro" id="IPR013325">
    <property type="entry name" value="RNA_pol_sigma_r2"/>
</dbReference>
<reference evidence="1 2" key="1">
    <citation type="journal article" date="2015" name="Genome Announc.">
        <title>Complete Genome of Bacillus megaterium Podophage Pookie.</title>
        <authorList>
            <person name="Ladzekpo T.N."/>
            <person name="DeCrescenzo A.J."/>
            <person name="Hernandez A.C."/>
            <person name="Kuty Everett G.F."/>
        </authorList>
    </citation>
    <scope>NUCLEOTIDE SEQUENCE [LARGE SCALE GENOMIC DNA]</scope>
</reference>
<dbReference type="SUPFAM" id="SSF88946">
    <property type="entry name" value="Sigma2 domain of RNA polymerase sigma factors"/>
    <property type="match status" value="1"/>
</dbReference>
<proteinExistence type="predicted"/>
<dbReference type="GeneID" id="24608802"/>
<dbReference type="KEGG" id="vg:24608802"/>
<keyword evidence="2" id="KW-1185">Reference proteome</keyword>
<dbReference type="OrthoDB" id="7155at10239"/>
<evidence type="ECO:0000313" key="2">
    <source>
        <dbReference type="Proteomes" id="UP000030209"/>
    </source>
</evidence>
<organism evidence="1 2">
    <name type="scientific">Bacillus phage Pookie</name>
    <dbReference type="NCBI Taxonomy" id="1540093"/>
    <lineage>
        <taxon>Viruses</taxon>
        <taxon>Duplodnaviria</taxon>
        <taxon>Heunggongvirae</taxon>
        <taxon>Uroviricota</taxon>
        <taxon>Caudoviricetes</taxon>
        <taxon>Pagevirus</taxon>
        <taxon>Pagevirus pookie</taxon>
    </lineage>
</organism>